<dbReference type="PANTHER" id="PTHR34818:SF1">
    <property type="entry name" value="PROTEIN BLI-3"/>
    <property type="match status" value="1"/>
</dbReference>
<organism evidence="2 3">
    <name type="scientific">Golovinomyces cichoracearum</name>
    <dbReference type="NCBI Taxonomy" id="62708"/>
    <lineage>
        <taxon>Eukaryota</taxon>
        <taxon>Fungi</taxon>
        <taxon>Dikarya</taxon>
        <taxon>Ascomycota</taxon>
        <taxon>Pezizomycotina</taxon>
        <taxon>Leotiomycetes</taxon>
        <taxon>Erysiphales</taxon>
        <taxon>Erysiphaceae</taxon>
        <taxon>Golovinomyces</taxon>
    </lineage>
</organism>
<accession>A0A420H7X0</accession>
<comment type="caution">
    <text evidence="2">The sequence shown here is derived from an EMBL/GenBank/DDBJ whole genome shotgun (WGS) entry which is preliminary data.</text>
</comment>
<dbReference type="InterPro" id="IPR052917">
    <property type="entry name" value="Stress-Dev_Protein"/>
</dbReference>
<sequence>MSTFSYTGAHDKTADPYKAANLENDVSVKDKVNDFGEFVDSCSFAIMTTRDPASGALFSRCMAVAAKENGGIDLLFYTNNESGKTREIKSDPNINISFVDSSGQWASISGNSTIVNDRDIIKKYYSRTLKAWMGDLGDGVHDGGPDDPRFVIIRVVSNTIIYAITNKNALTRGIEVAQGAITGKTPAIHKLREINEVEVRTWRFSKQVID</sequence>
<dbReference type="EMBL" id="MCBR01022054">
    <property type="protein sequence ID" value="RKF53510.1"/>
    <property type="molecule type" value="Genomic_DNA"/>
</dbReference>
<dbReference type="PANTHER" id="PTHR34818">
    <property type="entry name" value="PROTEIN BLI-3"/>
    <property type="match status" value="1"/>
</dbReference>
<dbReference type="InterPro" id="IPR038725">
    <property type="entry name" value="YdaG_split_barrel_FMN-bd"/>
</dbReference>
<gene>
    <name evidence="2" type="ORF">GcC1_220040</name>
</gene>
<dbReference type="Gene3D" id="2.30.110.10">
    <property type="entry name" value="Electron Transport, Fmn-binding Protein, Chain A"/>
    <property type="match status" value="1"/>
</dbReference>
<protein>
    <submittedName>
        <fullName evidence="2">Protein bli-3</fullName>
    </submittedName>
</protein>
<dbReference type="AlphaFoldDB" id="A0A420H7X0"/>
<feature type="domain" description="General stress protein FMN-binding split barrel" evidence="1">
    <location>
        <begin position="30"/>
        <end position="186"/>
    </location>
</feature>
<dbReference type="OrthoDB" id="434253at2759"/>
<dbReference type="InterPro" id="IPR012349">
    <property type="entry name" value="Split_barrel_FMN-bd"/>
</dbReference>
<name>A0A420H7X0_9PEZI</name>
<proteinExistence type="predicted"/>
<evidence type="ECO:0000313" key="3">
    <source>
        <dbReference type="Proteomes" id="UP000285405"/>
    </source>
</evidence>
<evidence type="ECO:0000313" key="2">
    <source>
        <dbReference type="EMBL" id="RKF53510.1"/>
    </source>
</evidence>
<evidence type="ECO:0000259" key="1">
    <source>
        <dbReference type="Pfam" id="PF16242"/>
    </source>
</evidence>
<dbReference type="Pfam" id="PF16242">
    <property type="entry name" value="Pyrid_ox_like"/>
    <property type="match status" value="1"/>
</dbReference>
<dbReference type="SUPFAM" id="SSF50475">
    <property type="entry name" value="FMN-binding split barrel"/>
    <property type="match status" value="1"/>
</dbReference>
<dbReference type="Proteomes" id="UP000285405">
    <property type="component" value="Unassembled WGS sequence"/>
</dbReference>
<reference evidence="2 3" key="1">
    <citation type="journal article" date="2018" name="BMC Genomics">
        <title>Comparative genome analyses reveal sequence features reflecting distinct modes of host-adaptation between dicot and monocot powdery mildew.</title>
        <authorList>
            <person name="Wu Y."/>
            <person name="Ma X."/>
            <person name="Pan Z."/>
            <person name="Kale S.D."/>
            <person name="Song Y."/>
            <person name="King H."/>
            <person name="Zhang Q."/>
            <person name="Presley C."/>
            <person name="Deng X."/>
            <person name="Wei C.I."/>
            <person name="Xiao S."/>
        </authorList>
    </citation>
    <scope>NUCLEOTIDE SEQUENCE [LARGE SCALE GENOMIC DNA]</scope>
    <source>
        <strain evidence="2">UCSC1</strain>
    </source>
</reference>